<organism evidence="4 5">
    <name type="scientific">Melaminivora alkalimesophila</name>
    <dbReference type="NCBI Taxonomy" id="1165852"/>
    <lineage>
        <taxon>Bacteria</taxon>
        <taxon>Pseudomonadati</taxon>
        <taxon>Pseudomonadota</taxon>
        <taxon>Betaproteobacteria</taxon>
        <taxon>Burkholderiales</taxon>
        <taxon>Comamonadaceae</taxon>
        <taxon>Melaminivora</taxon>
    </lineage>
</organism>
<dbReference type="GO" id="GO:0016757">
    <property type="term" value="F:glycosyltransferase activity"/>
    <property type="evidence" value="ECO:0007669"/>
    <property type="project" value="UniProtKB-KW"/>
</dbReference>
<protein>
    <recommendedName>
        <fullName evidence="6">Glycosyltransferase 2-like domain-containing protein</fullName>
    </recommendedName>
</protein>
<proteinExistence type="inferred from homology"/>
<dbReference type="OrthoDB" id="9771846at2"/>
<evidence type="ECO:0000256" key="2">
    <source>
        <dbReference type="ARBA" id="ARBA00022676"/>
    </source>
</evidence>
<gene>
    <name evidence="4" type="ORF">DFR36_10986</name>
</gene>
<evidence type="ECO:0008006" key="6">
    <source>
        <dbReference type="Google" id="ProtNLM"/>
    </source>
</evidence>
<evidence type="ECO:0000256" key="1">
    <source>
        <dbReference type="ARBA" id="ARBA00006739"/>
    </source>
</evidence>
<comment type="caution">
    <text evidence="4">The sequence shown here is derived from an EMBL/GenBank/DDBJ whole genome shotgun (WGS) entry which is preliminary data.</text>
</comment>
<dbReference type="Gene3D" id="3.90.550.10">
    <property type="entry name" value="Spore Coat Polysaccharide Biosynthesis Protein SpsA, Chain A"/>
    <property type="match status" value="1"/>
</dbReference>
<dbReference type="Proteomes" id="UP000246483">
    <property type="component" value="Unassembled WGS sequence"/>
</dbReference>
<dbReference type="PANTHER" id="PTHR43179">
    <property type="entry name" value="RHAMNOSYLTRANSFERASE WBBL"/>
    <property type="match status" value="1"/>
</dbReference>
<sequence length="267" mass="29038">MQQAAEPVRDGLVVSVVSHGHGDLVRALLRDLARHCAGSVARVVLTLNLPGEPAPAEAAEGAAWPFALELRRNARPLGFGANHNRALAGGAEPFVCILNPDVRLLPGADPLAALVAAARRPGVGCAYPVQLDGAGRVQDSERALPTPAALWRRRVLGRAEARVDWVNAACLVLPRAVWEAVGGFDERYHMYCEDVDLSLRLRLAGWALARAPVQIEHAAQRASRKGLRPLVWHLRSLWRLWRSPAYRRAREQLLPLDTGPADRIGAP</sequence>
<keyword evidence="5" id="KW-1185">Reference proteome</keyword>
<dbReference type="Pfam" id="PF13641">
    <property type="entry name" value="Glyco_tranf_2_3"/>
    <property type="match status" value="1"/>
</dbReference>
<evidence type="ECO:0000313" key="5">
    <source>
        <dbReference type="Proteomes" id="UP000246483"/>
    </source>
</evidence>
<dbReference type="EMBL" id="QGUB01000009">
    <property type="protein sequence ID" value="PWW43734.1"/>
    <property type="molecule type" value="Genomic_DNA"/>
</dbReference>
<keyword evidence="2" id="KW-0328">Glycosyltransferase</keyword>
<evidence type="ECO:0000313" key="4">
    <source>
        <dbReference type="EMBL" id="PWW43734.1"/>
    </source>
</evidence>
<dbReference type="InterPro" id="IPR029044">
    <property type="entry name" value="Nucleotide-diphossugar_trans"/>
</dbReference>
<dbReference type="PANTHER" id="PTHR43179:SF12">
    <property type="entry name" value="GALACTOFURANOSYLTRANSFERASE GLFT2"/>
    <property type="match status" value="1"/>
</dbReference>
<accession>A0A317R874</accession>
<evidence type="ECO:0000256" key="3">
    <source>
        <dbReference type="ARBA" id="ARBA00022679"/>
    </source>
</evidence>
<dbReference type="RefSeq" id="WP_110012467.1">
    <property type="nucleotide sequence ID" value="NZ_QGUB01000009.1"/>
</dbReference>
<reference evidence="4 5" key="1">
    <citation type="submission" date="2018-05" db="EMBL/GenBank/DDBJ databases">
        <title>Genomic Encyclopedia of Type Strains, Phase IV (KMG-IV): sequencing the most valuable type-strain genomes for metagenomic binning, comparative biology and taxonomic classification.</title>
        <authorList>
            <person name="Goeker M."/>
        </authorList>
    </citation>
    <scope>NUCLEOTIDE SEQUENCE [LARGE SCALE GENOMIC DNA]</scope>
    <source>
        <strain evidence="4 5">DSM 26006</strain>
    </source>
</reference>
<keyword evidence="3" id="KW-0808">Transferase</keyword>
<comment type="similarity">
    <text evidence="1">Belongs to the glycosyltransferase 2 family.</text>
</comment>
<dbReference type="AlphaFoldDB" id="A0A317R874"/>
<dbReference type="SUPFAM" id="SSF53448">
    <property type="entry name" value="Nucleotide-diphospho-sugar transferases"/>
    <property type="match status" value="1"/>
</dbReference>
<name>A0A317R874_9BURK</name>